<feature type="repeat" description="TPR" evidence="3">
    <location>
        <begin position="623"/>
        <end position="656"/>
    </location>
</feature>
<name>A0A1Q5Q746_TALAT</name>
<dbReference type="InterPro" id="IPR002182">
    <property type="entry name" value="NB-ARC"/>
</dbReference>
<feature type="repeat" description="TPR" evidence="3">
    <location>
        <begin position="665"/>
        <end position="698"/>
    </location>
</feature>
<dbReference type="SMART" id="SM00028">
    <property type="entry name" value="TPR"/>
    <property type="match status" value="12"/>
</dbReference>
<sequence>MRRLEQVLIPHRHARPEDYRQQVVVLHGLGGIGKTQLTAEFARKHQAAFMSVFWLDGSSEDSLKQSIADCAGRIPEGQIAETSRKYSSSTNGDLNAVIGDFMEWLSRTENKHWLIIFDNVDRDYQQETDIDAYNVSNYIPDVDHGSILITTRLANLQQVGESLQLGAVDMSQAQAIFRKWYNQDIDPNDSDELLRLLEGLPLALAQAATYMSETGTSFSTYTRLYKEQWKDLMEVENTALLRSYGNRSISTTWMVSYNAIRTKNEGAANLLLLWAHLDHKTLPFWILQAGAHRSSALANDLSAWLRDATDDEVKFLQVVRLLRSYCLIESLPGSSTHSTHPVVHQWAFHIQDEHQRTELSRLAVLVIGYAVPDMHATEYHQKQRQLFPHAESWIERMERATADTIIEVNKEVSYALHRMGMLLSDRGNLLKAEKMYQRALEGKEKAWGPDHTSTLDTVNNLGLLYADQGKLADAEKMYQRALEGKEKAWSPDHTSTLDTVNNLGLLYADQGKLADAEKMYQRALEGKEKAWGLNHTLTLDTVNNLGLLYADQGKLADAEKMYQRALEGYEKAWGPNHTLTLDTVNNLGILYKNQGKLADAEKMYQRALEGKEKAWGLNHTSTLDTVNNLGLLYADQGKLADAEKMYQRALEGYEKAWGPDHTSTLDTVNNLGLLYADQGKLADAEKMYQRALEGYEKAWGPDHTSTLDTVNNLGLLYADQGKLADAEKMYQRALEGYEKAWGPDHTSTLNTVNNLGLLYADQGKLADAEKMYQRALEGKEKAWGPDHTSTLDTVNNLGLLYADQGKLADAEKMYQRALEGKEKAWGPDHTSTLDTVNNLGILYANQGKLADAEKMYQRALEGYEKAWGPNHTSTLDTVNNLGILYADQGKLADAENMYQRALEGYEKALGPDNILSYVPALHNAYSYGMLFEDKGRLSDAELMYTRALRGYKLVFGTNYRWYRAAQERLKNLETSEDSRSTSPTAATRLNRHVTDILPVAGSAAATTSKGLRLLRKLKLR</sequence>
<dbReference type="GeneID" id="31008717"/>
<evidence type="ECO:0000259" key="4">
    <source>
        <dbReference type="Pfam" id="PF00931"/>
    </source>
</evidence>
<feature type="repeat" description="TPR" evidence="3">
    <location>
        <begin position="581"/>
        <end position="614"/>
    </location>
</feature>
<organism evidence="5 6">
    <name type="scientific">Talaromyces atroroseus</name>
    <dbReference type="NCBI Taxonomy" id="1441469"/>
    <lineage>
        <taxon>Eukaryota</taxon>
        <taxon>Fungi</taxon>
        <taxon>Dikarya</taxon>
        <taxon>Ascomycota</taxon>
        <taxon>Pezizomycotina</taxon>
        <taxon>Eurotiomycetes</taxon>
        <taxon>Eurotiomycetidae</taxon>
        <taxon>Eurotiales</taxon>
        <taxon>Trichocomaceae</taxon>
        <taxon>Talaromyces</taxon>
        <taxon>Talaromyces sect. Trachyspermi</taxon>
    </lineage>
</organism>
<dbReference type="Gene3D" id="1.25.40.10">
    <property type="entry name" value="Tetratricopeptide repeat domain"/>
    <property type="match status" value="4"/>
</dbReference>
<keyword evidence="1" id="KW-0677">Repeat</keyword>
<feature type="repeat" description="TPR" evidence="3">
    <location>
        <begin position="833"/>
        <end position="866"/>
    </location>
</feature>
<comment type="caution">
    <text evidence="5">The sequence shown here is derived from an EMBL/GenBank/DDBJ whole genome shotgun (WGS) entry which is preliminary data.</text>
</comment>
<feature type="repeat" description="TPR" evidence="3">
    <location>
        <begin position="539"/>
        <end position="572"/>
    </location>
</feature>
<dbReference type="PRINTS" id="PR00381">
    <property type="entry name" value="KINESINLIGHT"/>
</dbReference>
<dbReference type="Gene3D" id="3.40.50.300">
    <property type="entry name" value="P-loop containing nucleotide triphosphate hydrolases"/>
    <property type="match status" value="1"/>
</dbReference>
<evidence type="ECO:0000256" key="3">
    <source>
        <dbReference type="PROSITE-ProRule" id="PRU00339"/>
    </source>
</evidence>
<dbReference type="AlphaFoldDB" id="A0A1Q5Q746"/>
<evidence type="ECO:0000313" key="5">
    <source>
        <dbReference type="EMBL" id="OKL55669.1"/>
    </source>
</evidence>
<dbReference type="Pfam" id="PF00931">
    <property type="entry name" value="NB-ARC"/>
    <property type="match status" value="1"/>
</dbReference>
<dbReference type="InterPro" id="IPR019734">
    <property type="entry name" value="TPR_rpt"/>
</dbReference>
<dbReference type="PANTHER" id="PTHR45641">
    <property type="entry name" value="TETRATRICOPEPTIDE REPEAT PROTEIN (AFU_ORTHOLOGUE AFUA_6G03870)"/>
    <property type="match status" value="1"/>
</dbReference>
<gene>
    <name evidence="5" type="ORF">UA08_08961</name>
</gene>
<dbReference type="RefSeq" id="XP_020115790.1">
    <property type="nucleotide sequence ID" value="XM_020264075.1"/>
</dbReference>
<dbReference type="Pfam" id="PF13374">
    <property type="entry name" value="TPR_10"/>
    <property type="match status" value="2"/>
</dbReference>
<feature type="repeat" description="TPR" evidence="3">
    <location>
        <begin position="455"/>
        <end position="488"/>
    </location>
</feature>
<evidence type="ECO:0000313" key="6">
    <source>
        <dbReference type="Proteomes" id="UP000214365"/>
    </source>
</evidence>
<keyword evidence="2 3" id="KW-0802">TPR repeat</keyword>
<feature type="repeat" description="TPR" evidence="3">
    <location>
        <begin position="749"/>
        <end position="782"/>
    </location>
</feature>
<reference evidence="5 6" key="1">
    <citation type="submission" date="2015-06" db="EMBL/GenBank/DDBJ databases">
        <title>Talaromyces atroroseus IBT 11181 draft genome.</title>
        <authorList>
            <person name="Rasmussen K.B."/>
            <person name="Rasmussen S."/>
            <person name="Petersen B."/>
            <person name="Sicheritz-Ponten T."/>
            <person name="Mortensen U.H."/>
            <person name="Thrane U."/>
        </authorList>
    </citation>
    <scope>NUCLEOTIDE SEQUENCE [LARGE SCALE GENOMIC DNA]</scope>
    <source>
        <strain evidence="5 6">IBT 11181</strain>
    </source>
</reference>
<dbReference type="EMBL" id="LFMY01000018">
    <property type="protein sequence ID" value="OKL55669.1"/>
    <property type="molecule type" value="Genomic_DNA"/>
</dbReference>
<feature type="repeat" description="TPR" evidence="3">
    <location>
        <begin position="791"/>
        <end position="824"/>
    </location>
</feature>
<feature type="repeat" description="TPR" evidence="3">
    <location>
        <begin position="707"/>
        <end position="740"/>
    </location>
</feature>
<dbReference type="SUPFAM" id="SSF52540">
    <property type="entry name" value="P-loop containing nucleoside triphosphate hydrolases"/>
    <property type="match status" value="1"/>
</dbReference>
<proteinExistence type="predicted"/>
<keyword evidence="6" id="KW-1185">Reference proteome</keyword>
<dbReference type="PROSITE" id="PS50005">
    <property type="entry name" value="TPR"/>
    <property type="match status" value="12"/>
</dbReference>
<dbReference type="SUPFAM" id="SSF48452">
    <property type="entry name" value="TPR-like"/>
    <property type="match status" value="2"/>
</dbReference>
<feature type="domain" description="NB-ARC" evidence="4">
    <location>
        <begin position="21"/>
        <end position="156"/>
    </location>
</feature>
<dbReference type="GO" id="GO:0043531">
    <property type="term" value="F:ADP binding"/>
    <property type="evidence" value="ECO:0007669"/>
    <property type="project" value="InterPro"/>
</dbReference>
<accession>A0A1Q5Q746</accession>
<dbReference type="PANTHER" id="PTHR45641:SF19">
    <property type="entry name" value="NEPHROCYSTIN-3"/>
    <property type="match status" value="1"/>
</dbReference>
<dbReference type="InterPro" id="IPR027417">
    <property type="entry name" value="P-loop_NTPase"/>
</dbReference>
<dbReference type="Proteomes" id="UP000214365">
    <property type="component" value="Unassembled WGS sequence"/>
</dbReference>
<protein>
    <recommendedName>
        <fullName evidence="4">NB-ARC domain-containing protein</fullName>
    </recommendedName>
</protein>
<dbReference type="OrthoDB" id="1658288at2759"/>
<feature type="repeat" description="TPR" evidence="3">
    <location>
        <begin position="875"/>
        <end position="908"/>
    </location>
</feature>
<evidence type="ECO:0000256" key="1">
    <source>
        <dbReference type="ARBA" id="ARBA00022737"/>
    </source>
</evidence>
<dbReference type="InterPro" id="IPR011990">
    <property type="entry name" value="TPR-like_helical_dom_sf"/>
</dbReference>
<dbReference type="Pfam" id="PF13424">
    <property type="entry name" value="TPR_12"/>
    <property type="match status" value="5"/>
</dbReference>
<feature type="repeat" description="TPR" evidence="3">
    <location>
        <begin position="497"/>
        <end position="530"/>
    </location>
</feature>
<dbReference type="STRING" id="1441469.A0A1Q5Q746"/>
<evidence type="ECO:0000256" key="2">
    <source>
        <dbReference type="ARBA" id="ARBA00022803"/>
    </source>
</evidence>
<feature type="repeat" description="TPR" evidence="3">
    <location>
        <begin position="413"/>
        <end position="446"/>
    </location>
</feature>